<feature type="binding site" evidence="5">
    <location>
        <position position="2"/>
    </location>
    <ligand>
        <name>Ni(2+)</name>
        <dbReference type="ChEBI" id="CHEBI:49786"/>
    </ligand>
</feature>
<dbReference type="PANTHER" id="PTHR34535:SF3">
    <property type="entry name" value="HYDROGENASE MATURATION FACTOR HYPA"/>
    <property type="match status" value="1"/>
</dbReference>
<name>A0A1T4JYT9_9BACT</name>
<feature type="binding site" evidence="5">
    <location>
        <position position="89"/>
    </location>
    <ligand>
        <name>Zn(2+)</name>
        <dbReference type="ChEBI" id="CHEBI:29105"/>
    </ligand>
</feature>
<feature type="binding site" evidence="5">
    <location>
        <position position="73"/>
    </location>
    <ligand>
        <name>Zn(2+)</name>
        <dbReference type="ChEBI" id="CHEBI:29105"/>
    </ligand>
</feature>
<feature type="binding site" evidence="5">
    <location>
        <position position="70"/>
    </location>
    <ligand>
        <name>Zn(2+)</name>
        <dbReference type="ChEBI" id="CHEBI:29105"/>
    </ligand>
</feature>
<dbReference type="PANTHER" id="PTHR34535">
    <property type="entry name" value="HYDROGENASE MATURATION FACTOR HYPA"/>
    <property type="match status" value="1"/>
</dbReference>
<dbReference type="PIRSF" id="PIRSF004761">
    <property type="entry name" value="Hydrgn_mat_HypA"/>
    <property type="match status" value="1"/>
</dbReference>
<accession>A0A1T4JYT9</accession>
<organism evidence="6 7">
    <name type="scientific">Trichlorobacter thiogenes</name>
    <dbReference type="NCBI Taxonomy" id="115783"/>
    <lineage>
        <taxon>Bacteria</taxon>
        <taxon>Pseudomonadati</taxon>
        <taxon>Thermodesulfobacteriota</taxon>
        <taxon>Desulfuromonadia</taxon>
        <taxon>Geobacterales</taxon>
        <taxon>Geobacteraceae</taxon>
        <taxon>Trichlorobacter</taxon>
    </lineage>
</organism>
<dbReference type="RefSeq" id="WP_078788506.1">
    <property type="nucleotide sequence ID" value="NZ_FUWR01000001.1"/>
</dbReference>
<protein>
    <recommendedName>
        <fullName evidence="5">Hydrogenase maturation factor HypA</fullName>
    </recommendedName>
</protein>
<dbReference type="GO" id="GO:0008270">
    <property type="term" value="F:zinc ion binding"/>
    <property type="evidence" value="ECO:0007669"/>
    <property type="project" value="UniProtKB-UniRule"/>
</dbReference>
<sequence>MHEMSLTQGIVDICLQHSGGQRITTVVIEIGTLSGVVPEAVEFCFSACSSDTLAESARLEIRRLEAQGRCLDCSTLQPVERLYDPCRHCGSYALEILSGEEMRVVEIEVDD</sequence>
<dbReference type="STRING" id="115783.SAMN02745119_00189"/>
<dbReference type="InterPro" id="IPR020538">
    <property type="entry name" value="Hydgase_Ni_incorp_HypA/HybF_CS"/>
</dbReference>
<gene>
    <name evidence="5" type="primary">hypA</name>
    <name evidence="6" type="ORF">SAMN02745119_00189</name>
</gene>
<dbReference type="OrthoDB" id="9800361at2"/>
<evidence type="ECO:0000313" key="6">
    <source>
        <dbReference type="EMBL" id="SJZ35386.1"/>
    </source>
</evidence>
<comment type="similarity">
    <text evidence="1 5">Belongs to the HypA/HybF family.</text>
</comment>
<dbReference type="Proteomes" id="UP000190102">
    <property type="component" value="Unassembled WGS sequence"/>
</dbReference>
<keyword evidence="7" id="KW-1185">Reference proteome</keyword>
<dbReference type="AlphaFoldDB" id="A0A1T4JYT9"/>
<evidence type="ECO:0000256" key="2">
    <source>
        <dbReference type="ARBA" id="ARBA00022596"/>
    </source>
</evidence>
<feature type="binding site" evidence="5">
    <location>
        <position position="86"/>
    </location>
    <ligand>
        <name>Zn(2+)</name>
        <dbReference type="ChEBI" id="CHEBI:29105"/>
    </ligand>
</feature>
<dbReference type="GO" id="GO:0051604">
    <property type="term" value="P:protein maturation"/>
    <property type="evidence" value="ECO:0007669"/>
    <property type="project" value="InterPro"/>
</dbReference>
<dbReference type="HAMAP" id="MF_00213">
    <property type="entry name" value="HypA_HybF"/>
    <property type="match status" value="1"/>
</dbReference>
<evidence type="ECO:0000256" key="5">
    <source>
        <dbReference type="HAMAP-Rule" id="MF_00213"/>
    </source>
</evidence>
<evidence type="ECO:0000256" key="3">
    <source>
        <dbReference type="ARBA" id="ARBA00022723"/>
    </source>
</evidence>
<dbReference type="Gene3D" id="3.30.2320.80">
    <property type="match status" value="1"/>
</dbReference>
<reference evidence="7" key="1">
    <citation type="submission" date="2017-02" db="EMBL/GenBank/DDBJ databases">
        <authorList>
            <person name="Varghese N."/>
            <person name="Submissions S."/>
        </authorList>
    </citation>
    <scope>NUCLEOTIDE SEQUENCE [LARGE SCALE GENOMIC DNA]</scope>
    <source>
        <strain evidence="7">ATCC BAA-34</strain>
    </source>
</reference>
<keyword evidence="3 5" id="KW-0479">Metal-binding</keyword>
<comment type="function">
    <text evidence="5">Involved in the maturation of [NiFe] hydrogenases. Required for nickel insertion into the metal center of the hydrogenase.</text>
</comment>
<keyword evidence="4 5" id="KW-0862">Zinc</keyword>
<evidence type="ECO:0000256" key="1">
    <source>
        <dbReference type="ARBA" id="ARBA00010748"/>
    </source>
</evidence>
<dbReference type="GO" id="GO:0016151">
    <property type="term" value="F:nickel cation binding"/>
    <property type="evidence" value="ECO:0007669"/>
    <property type="project" value="UniProtKB-UniRule"/>
</dbReference>
<dbReference type="EMBL" id="FUWR01000001">
    <property type="protein sequence ID" value="SJZ35386.1"/>
    <property type="molecule type" value="Genomic_DNA"/>
</dbReference>
<proteinExistence type="inferred from homology"/>
<keyword evidence="2 5" id="KW-0533">Nickel</keyword>
<evidence type="ECO:0000256" key="4">
    <source>
        <dbReference type="ARBA" id="ARBA00022833"/>
    </source>
</evidence>
<evidence type="ECO:0000313" key="7">
    <source>
        <dbReference type="Proteomes" id="UP000190102"/>
    </source>
</evidence>
<dbReference type="Pfam" id="PF01155">
    <property type="entry name" value="HypA"/>
    <property type="match status" value="1"/>
</dbReference>
<dbReference type="InterPro" id="IPR000688">
    <property type="entry name" value="HypA/HybF"/>
</dbReference>
<dbReference type="PROSITE" id="PS01249">
    <property type="entry name" value="HYPA"/>
    <property type="match status" value="1"/>
</dbReference>